<organism evidence="10">
    <name type="scientific">candidate division TA06 bacterium ADurb.Bin131</name>
    <dbReference type="NCBI Taxonomy" id="1852827"/>
    <lineage>
        <taxon>Bacteria</taxon>
        <taxon>Bacteria division TA06</taxon>
    </lineage>
</organism>
<comment type="caution">
    <text evidence="10">The sequence shown here is derived from an EMBL/GenBank/DDBJ whole genome shotgun (WGS) entry which is preliminary data.</text>
</comment>
<dbReference type="Pfam" id="PF21305">
    <property type="entry name" value="type_II_gspD_N0"/>
    <property type="match status" value="1"/>
</dbReference>
<evidence type="ECO:0000256" key="4">
    <source>
        <dbReference type="ARBA" id="ARBA00023136"/>
    </source>
</evidence>
<reference evidence="10" key="1">
    <citation type="submission" date="2017-02" db="EMBL/GenBank/DDBJ databases">
        <title>Delving into the versatile metabolic prowess of the omnipresent phylum Bacteroidetes.</title>
        <authorList>
            <person name="Nobu M.K."/>
            <person name="Mei R."/>
            <person name="Narihiro T."/>
            <person name="Kuroda K."/>
            <person name="Liu W.-T."/>
        </authorList>
    </citation>
    <scope>NUCLEOTIDE SEQUENCE</scope>
    <source>
        <strain evidence="10">ADurb.Bin131</strain>
    </source>
</reference>
<dbReference type="GO" id="GO:0009306">
    <property type="term" value="P:protein secretion"/>
    <property type="evidence" value="ECO:0007669"/>
    <property type="project" value="InterPro"/>
</dbReference>
<comment type="similarity">
    <text evidence="5">Belongs to the bacterial secretin family.</text>
</comment>
<dbReference type="InterPro" id="IPR050810">
    <property type="entry name" value="Bact_Secretion_Sys_Channel"/>
</dbReference>
<dbReference type="GO" id="GO:0015627">
    <property type="term" value="C:type II protein secretion system complex"/>
    <property type="evidence" value="ECO:0007669"/>
    <property type="project" value="TreeGrafter"/>
</dbReference>
<keyword evidence="6" id="KW-0813">Transport</keyword>
<feature type="domain" description="Type II/III secretion system secretin-like" evidence="7">
    <location>
        <begin position="336"/>
        <end position="498"/>
    </location>
</feature>
<dbReference type="Proteomes" id="UP000485562">
    <property type="component" value="Unassembled WGS sequence"/>
</dbReference>
<dbReference type="PANTHER" id="PTHR30332:SF24">
    <property type="entry name" value="SECRETIN GSPD-RELATED"/>
    <property type="match status" value="1"/>
</dbReference>
<dbReference type="Gene3D" id="3.30.1370.120">
    <property type="match status" value="2"/>
</dbReference>
<evidence type="ECO:0000256" key="3">
    <source>
        <dbReference type="ARBA" id="ARBA00022729"/>
    </source>
</evidence>
<evidence type="ECO:0000256" key="5">
    <source>
        <dbReference type="RuleBase" id="RU004003"/>
    </source>
</evidence>
<keyword evidence="4" id="KW-0472">Membrane</keyword>
<evidence type="ECO:0000259" key="8">
    <source>
        <dbReference type="Pfam" id="PF03958"/>
    </source>
</evidence>
<proteinExistence type="inferred from homology"/>
<evidence type="ECO:0000259" key="7">
    <source>
        <dbReference type="Pfam" id="PF00263"/>
    </source>
</evidence>
<dbReference type="InterPro" id="IPR049371">
    <property type="entry name" value="GspD-like_N0"/>
</dbReference>
<dbReference type="GO" id="GO:0009279">
    <property type="term" value="C:cell outer membrane"/>
    <property type="evidence" value="ECO:0007669"/>
    <property type="project" value="UniProtKB-SubCell"/>
</dbReference>
<evidence type="ECO:0000259" key="9">
    <source>
        <dbReference type="Pfam" id="PF21305"/>
    </source>
</evidence>
<dbReference type="Pfam" id="PF03958">
    <property type="entry name" value="Secretin_N"/>
    <property type="match status" value="2"/>
</dbReference>
<feature type="domain" description="GspD-like N0" evidence="9">
    <location>
        <begin position="28"/>
        <end position="92"/>
    </location>
</feature>
<feature type="domain" description="NolW-like" evidence="8">
    <location>
        <begin position="125"/>
        <end position="184"/>
    </location>
</feature>
<evidence type="ECO:0000256" key="2">
    <source>
        <dbReference type="ARBA" id="ARBA00022692"/>
    </source>
</evidence>
<feature type="domain" description="NolW-like" evidence="8">
    <location>
        <begin position="192"/>
        <end position="262"/>
    </location>
</feature>
<dbReference type="PRINTS" id="PR00811">
    <property type="entry name" value="BCTERIALGSPD"/>
</dbReference>
<evidence type="ECO:0000256" key="1">
    <source>
        <dbReference type="ARBA" id="ARBA00004370"/>
    </source>
</evidence>
<dbReference type="EMBL" id="MWDQ01000138">
    <property type="protein sequence ID" value="OQB72189.1"/>
    <property type="molecule type" value="Genomic_DNA"/>
</dbReference>
<dbReference type="InterPro" id="IPR004846">
    <property type="entry name" value="T2SS/T3SS_dom"/>
</dbReference>
<dbReference type="AlphaFoldDB" id="A0A1V6C5K2"/>
<dbReference type="Pfam" id="PF00263">
    <property type="entry name" value="Secretin"/>
    <property type="match status" value="1"/>
</dbReference>
<sequence>MNLKRKTILLMIFFLWPLIVCAQKQFTLNFNNVDILTFIRLVSEFTGENYVIDPAVRGNVTIFSQKPIESEKLNQVFQAVLNLYGFTVIKKESVSFIIPSTDGRARSPVVNFGDIEEDKLDIHLTQIIPMKYYPVDTVSQILTPYLSKAGQISFDSRSNTIFISDFGANIKKILELVKTIDQPSLPGKEMLRTYKLQNANAEDVAKILSDILAKQRPQQIRPGVQVSQSAVVAVKPTNSLIIYADVDDYRNIETLIKDIDVMTNQVLIEALIAEVSYNREQDIGIQWSAVQDFNNNRYTGSAETKFGVESASAGLKVGFTDTKTLTDIIKAVASGKDTQFNILSTPQIMTADNSEASINVSENTPYLKETRFTTTTGGSGTDTIRSYDYKDVGIILKITPQISQDKYVRLKLHQEVTKVVTENTEGALTTAKREADTTLIVPNNKTVVLGGLIRNDNESTTNKVPFLGDIPGIGKLFRREYKGSVKTNLLIFITPHIITSFEEAEIIRQEKETILQNELKK</sequence>
<name>A0A1V6C5K2_UNCT6</name>
<keyword evidence="3" id="KW-0732">Signal</keyword>
<evidence type="ECO:0000313" key="10">
    <source>
        <dbReference type="EMBL" id="OQB72189.1"/>
    </source>
</evidence>
<comment type="subcellular location">
    <subcellularLocation>
        <location evidence="6">Cell outer membrane</location>
    </subcellularLocation>
    <subcellularLocation>
        <location evidence="1">Membrane</location>
    </subcellularLocation>
</comment>
<gene>
    <name evidence="10" type="primary">xcpQ</name>
    <name evidence="10" type="ORF">BWX89_01432</name>
</gene>
<evidence type="ECO:0000256" key="6">
    <source>
        <dbReference type="RuleBase" id="RU004004"/>
    </source>
</evidence>
<dbReference type="InterPro" id="IPR001775">
    <property type="entry name" value="GspD/PilQ"/>
</dbReference>
<protein>
    <submittedName>
        <fullName evidence="10">Type II secretion system protein D</fullName>
    </submittedName>
</protein>
<keyword evidence="2" id="KW-0812">Transmembrane</keyword>
<dbReference type="PANTHER" id="PTHR30332">
    <property type="entry name" value="PROBABLE GENERAL SECRETION PATHWAY PROTEIN D"/>
    <property type="match status" value="1"/>
</dbReference>
<accession>A0A1V6C5K2</accession>
<dbReference type="InterPro" id="IPR038591">
    <property type="entry name" value="NolW-like_sf"/>
</dbReference>
<dbReference type="InterPro" id="IPR005644">
    <property type="entry name" value="NolW-like"/>
</dbReference>